<dbReference type="InterPro" id="IPR036249">
    <property type="entry name" value="Thioredoxin-like_sf"/>
</dbReference>
<evidence type="ECO:0000313" key="4">
    <source>
        <dbReference type="Proteomes" id="UP000282597"/>
    </source>
</evidence>
<dbReference type="PANTHER" id="PTHR12151:SF25">
    <property type="entry name" value="LINALOOL DEHYDRATASE_ISOMERASE DOMAIN-CONTAINING PROTEIN"/>
    <property type="match status" value="1"/>
</dbReference>
<dbReference type="EMBL" id="AP018150">
    <property type="protein sequence ID" value="BBE10285.1"/>
    <property type="molecule type" value="Genomic_DNA"/>
</dbReference>
<dbReference type="CDD" id="cd02968">
    <property type="entry name" value="SCO"/>
    <property type="match status" value="1"/>
</dbReference>
<comment type="similarity">
    <text evidence="1">Belongs to the SCO1/2 family.</text>
</comment>
<dbReference type="KEGG" id="mcys:MCB1EB_2124"/>
<dbReference type="Pfam" id="PF02630">
    <property type="entry name" value="SCO1-SenC"/>
    <property type="match status" value="1"/>
</dbReference>
<proteinExistence type="inferred from homology"/>
<sequence length="166" mass="18315">MLPDTDGQMRTLADFKGKVVVLLFGYTHCPDICPMTLATLAQALKQLGAQAKRVQVLFVTVDPARDTPSSLARYAPAFDPSFIGLRPANETQLKKVTQDFRVFFAREHASVDEMAKNPAADETADTYTMDHTAAGYVFDASGKLRLFARDGQGPEPWVHDLKILLN</sequence>
<evidence type="ECO:0000256" key="1">
    <source>
        <dbReference type="ARBA" id="ARBA00010996"/>
    </source>
</evidence>
<reference evidence="3 4" key="1">
    <citation type="journal article" date="2018" name="Microbes Environ.">
        <title>Comparative Genomic Insights into Endofungal Lifestyles of Two Bacterial Endosymbionts, Mycoavidus cysteinexigens and Burkholderia rhizoxinica.</title>
        <authorList>
            <person name="Sharmin D."/>
            <person name="Guo Y."/>
            <person name="Nishizawa T."/>
            <person name="Ohshima S."/>
            <person name="Sato Y."/>
            <person name="Takashima Y."/>
            <person name="Narisawa K."/>
            <person name="Ohta H."/>
        </authorList>
    </citation>
    <scope>NUCLEOTIDE SEQUENCE [LARGE SCALE GENOMIC DNA]</scope>
    <source>
        <strain evidence="3 4">B1-EB</strain>
    </source>
</reference>
<accession>A0A2Z6EYJ9</accession>
<gene>
    <name evidence="3" type="ORF">MCB1EB_2124</name>
</gene>
<dbReference type="SUPFAM" id="SSF52833">
    <property type="entry name" value="Thioredoxin-like"/>
    <property type="match status" value="1"/>
</dbReference>
<name>A0A2Z6EYJ9_9BURK</name>
<dbReference type="PANTHER" id="PTHR12151">
    <property type="entry name" value="ELECTRON TRANSPORT PROTIN SCO1/SENC FAMILY MEMBER"/>
    <property type="match status" value="1"/>
</dbReference>
<dbReference type="InterPro" id="IPR003782">
    <property type="entry name" value="SCO1/SenC"/>
</dbReference>
<dbReference type="AlphaFoldDB" id="A0A2Z6EYJ9"/>
<evidence type="ECO:0000256" key="2">
    <source>
        <dbReference type="ARBA" id="ARBA00023008"/>
    </source>
</evidence>
<protein>
    <submittedName>
        <fullName evidence="3">Electron transport protein SCO1/SenC</fullName>
    </submittedName>
</protein>
<dbReference type="InterPro" id="IPR013766">
    <property type="entry name" value="Thioredoxin_domain"/>
</dbReference>
<keyword evidence="2" id="KW-0186">Copper</keyword>
<dbReference type="Gene3D" id="3.40.30.10">
    <property type="entry name" value="Glutaredoxin"/>
    <property type="match status" value="1"/>
</dbReference>
<dbReference type="Proteomes" id="UP000282597">
    <property type="component" value="Chromosome"/>
</dbReference>
<keyword evidence="4" id="KW-1185">Reference proteome</keyword>
<dbReference type="PROSITE" id="PS51352">
    <property type="entry name" value="THIOREDOXIN_2"/>
    <property type="match status" value="1"/>
</dbReference>
<organism evidence="3 4">
    <name type="scientific">Mycoavidus cysteinexigens</name>
    <dbReference type="NCBI Taxonomy" id="1553431"/>
    <lineage>
        <taxon>Bacteria</taxon>
        <taxon>Pseudomonadati</taxon>
        <taxon>Pseudomonadota</taxon>
        <taxon>Betaproteobacteria</taxon>
        <taxon>Burkholderiales</taxon>
        <taxon>Burkholderiaceae</taxon>
        <taxon>Mycoavidus</taxon>
    </lineage>
</organism>
<evidence type="ECO:0000313" key="3">
    <source>
        <dbReference type="EMBL" id="BBE10285.1"/>
    </source>
</evidence>